<dbReference type="EMBL" id="CP045851">
    <property type="protein sequence ID" value="QGG94941.1"/>
    <property type="molecule type" value="Genomic_DNA"/>
</dbReference>
<dbReference type="KEGG" id="atq:GH723_07365"/>
<proteinExistence type="predicted"/>
<reference evidence="2 3" key="1">
    <citation type="submission" date="2019-11" db="EMBL/GenBank/DDBJ databases">
        <authorList>
            <person name="He Y."/>
        </authorList>
    </citation>
    <scope>NUCLEOTIDE SEQUENCE [LARGE SCALE GENOMIC DNA]</scope>
    <source>
        <strain evidence="2 3">SCSIO 58843</strain>
    </source>
</reference>
<organism evidence="2 3">
    <name type="scientific">Actinomarinicola tropica</name>
    <dbReference type="NCBI Taxonomy" id="2789776"/>
    <lineage>
        <taxon>Bacteria</taxon>
        <taxon>Bacillati</taxon>
        <taxon>Actinomycetota</taxon>
        <taxon>Acidimicrobiia</taxon>
        <taxon>Acidimicrobiales</taxon>
        <taxon>Iamiaceae</taxon>
        <taxon>Actinomarinicola</taxon>
    </lineage>
</organism>
<sequence>MTDLTAVVDAACAAAPELDRRVIEDIVAAAAPITQQRNKLIRYLADVTAFTSGASDVPPVVARVLTDMAGAGAPVTPPACDGCGRVVRLVYKRGSGRVCKACGQSQYSETCSECGQDRRVSIRNPDGTAVCNSCRLRQRTEHCASCGRDRPVSRRTPDGGALCQSCYQRPERECASCGRVAPVKSNKTGEPLCGTCYRAPAALCAKCGEHRALAARDVIDLGNVCTRCWRPATRTCSVCGDTKPCRVSESDGKPYCGVCAPRPLVTCARCGRDRPVQAHTDIGPVCNGCYDHVVARPCAACGELTRIYADGRCHRCVLTARLDTAFGQRPELTSVRDALLEGRSAAATLRWFDHGAGGQLLRRVASGEVELSHEALDQFGRGHRHVDHVRQLLVAVGALPDRGELAARLSVWLDSFTATLPPSHARVVRPFAEWRILRRVRRQDARDRLTDAGAKWARQRIRTAANLLAWLDLRDLELESLAQRDLDAWLAAGPTTRYCIRDFLRWAHERNEAPKLTVPLRQALTATAAVDDADRWALVDDLLHNEDIPLDLRIAGLLVLVYGQHLSRVATIRLDDIEHGPPTTVKFGSSPVALLEPLDDLVRRQVETPRGHAGAAVENPWLFPGGHAGENVTPEQLRKRLEAAIGIRARPSRNTALLHLAREIPVPVLADLLGLHFNTAVDWVQLARGDWSGYVASREASARRAPAASRPSSAGPPFGS</sequence>
<keyword evidence="3" id="KW-1185">Reference proteome</keyword>
<feature type="region of interest" description="Disordered" evidence="1">
    <location>
        <begin position="700"/>
        <end position="720"/>
    </location>
</feature>
<name>A0A5Q2RK47_9ACTN</name>
<dbReference type="Proteomes" id="UP000334019">
    <property type="component" value="Chromosome"/>
</dbReference>
<gene>
    <name evidence="2" type="ORF">GH723_07365</name>
</gene>
<protein>
    <submittedName>
        <fullName evidence="2">Uncharacterized protein</fullName>
    </submittedName>
</protein>
<dbReference type="RefSeq" id="WP_153759049.1">
    <property type="nucleotide sequence ID" value="NZ_CP045851.1"/>
</dbReference>
<accession>A0A5Q2RK47</accession>
<evidence type="ECO:0000313" key="3">
    <source>
        <dbReference type="Proteomes" id="UP000334019"/>
    </source>
</evidence>
<evidence type="ECO:0000313" key="2">
    <source>
        <dbReference type="EMBL" id="QGG94941.1"/>
    </source>
</evidence>
<dbReference type="AlphaFoldDB" id="A0A5Q2RK47"/>
<evidence type="ECO:0000256" key="1">
    <source>
        <dbReference type="SAM" id="MobiDB-lite"/>
    </source>
</evidence>